<evidence type="ECO:0000256" key="1">
    <source>
        <dbReference type="ARBA" id="ARBA00001947"/>
    </source>
</evidence>
<feature type="chain" id="PRO_5002774775" evidence="7">
    <location>
        <begin position="21"/>
        <end position="457"/>
    </location>
</feature>
<dbReference type="OrthoDB" id="9811314at2"/>
<comment type="cofactor">
    <cofactor evidence="1">
        <name>Zn(2+)</name>
        <dbReference type="ChEBI" id="CHEBI:29105"/>
    </cofactor>
</comment>
<keyword evidence="2" id="KW-0645">Protease</keyword>
<feature type="domain" description="Peptidase M16 C-terminal" evidence="9">
    <location>
        <begin position="208"/>
        <end position="381"/>
    </location>
</feature>
<dbReference type="GO" id="GO:0046872">
    <property type="term" value="F:metal ion binding"/>
    <property type="evidence" value="ECO:0007669"/>
    <property type="project" value="UniProtKB-KW"/>
</dbReference>
<dbReference type="InterPro" id="IPR011249">
    <property type="entry name" value="Metalloenz_LuxS/M16"/>
</dbReference>
<feature type="signal peptide" evidence="7">
    <location>
        <begin position="1"/>
        <end position="20"/>
    </location>
</feature>
<dbReference type="HOGENOM" id="CLU_009902_6_1_0"/>
<evidence type="ECO:0000313" key="11">
    <source>
        <dbReference type="Proteomes" id="UP000007013"/>
    </source>
</evidence>
<accession>B2A0E7</accession>
<dbReference type="AlphaFoldDB" id="B2A0E7"/>
<dbReference type="InterPro" id="IPR007863">
    <property type="entry name" value="Peptidase_M16_C"/>
</dbReference>
<gene>
    <name evidence="10" type="ordered locus">Oter_4631</name>
</gene>
<keyword evidence="5" id="KW-0862">Zinc</keyword>
<reference evidence="10 11" key="1">
    <citation type="journal article" date="2011" name="J. Bacteriol.">
        <title>Genome sequence of the verrucomicrobium Opitutus terrae PB90-1, an abundant inhabitant of rice paddy soil ecosystems.</title>
        <authorList>
            <person name="van Passel M.W."/>
            <person name="Kant R."/>
            <person name="Palva A."/>
            <person name="Copeland A."/>
            <person name="Lucas S."/>
            <person name="Lapidus A."/>
            <person name="Glavina del Rio T."/>
            <person name="Pitluck S."/>
            <person name="Goltsman E."/>
            <person name="Clum A."/>
            <person name="Sun H."/>
            <person name="Schmutz J."/>
            <person name="Larimer F.W."/>
            <person name="Land M.L."/>
            <person name="Hauser L."/>
            <person name="Kyrpides N."/>
            <person name="Mikhailova N."/>
            <person name="Richardson P.P."/>
            <person name="Janssen P.H."/>
            <person name="de Vos W.M."/>
            <person name="Smidt H."/>
        </authorList>
    </citation>
    <scope>NUCLEOTIDE SEQUENCE [LARGE SCALE GENOMIC DNA]</scope>
    <source>
        <strain evidence="11">DSM 11246 / JCM 15787 / PB90-1</strain>
    </source>
</reference>
<keyword evidence="11" id="KW-1185">Reference proteome</keyword>
<evidence type="ECO:0000259" key="9">
    <source>
        <dbReference type="Pfam" id="PF05193"/>
    </source>
</evidence>
<protein>
    <submittedName>
        <fullName evidence="10">Peptidase M16 domain protein</fullName>
    </submittedName>
</protein>
<dbReference type="GO" id="GO:0006508">
    <property type="term" value="P:proteolysis"/>
    <property type="evidence" value="ECO:0007669"/>
    <property type="project" value="UniProtKB-KW"/>
</dbReference>
<dbReference type="PANTHER" id="PTHR11851:SF149">
    <property type="entry name" value="GH01077P"/>
    <property type="match status" value="1"/>
</dbReference>
<dbReference type="Pfam" id="PF00675">
    <property type="entry name" value="Peptidase_M16"/>
    <property type="match status" value="1"/>
</dbReference>
<keyword evidence="7" id="KW-0732">Signal</keyword>
<sequence>MKNLSSSLALLFTVPALALAQPTPPAPSATATPDTHLAARVVRANIAGIDLIAYPTGVKDVVTFRGSLPAGDAFASEDNVAIPTLVGMMLDKGTTKANKFEIAEKLESVGATISFDVGTQMTEVNAKCLKKDVPLVVGLIAEQLRSPAFSAEEFEKAKKQFIGSLQRQLESTDFRAADAFTRAVYPVGHPNRQPPPEELIKAAETAKLEDAKAFHAKYYGPAHFTLVAVGDLDAPQLQAEVGRVFAGWAGGVDPIQPAKATRTDAPQDQTVNMPDKTSVTVLIGQATGLRYRDTDALALRVGTAILGSGFTGRLMANVRDREGLTYGIGSTVAKDTFVDGDWHISATFGPALLEKGLTSTRRELKTWYEKGVTEDELERRKGDLVGSFKVGLATTDGMAGALLNAVHRGVDVTWLDEYPKRVEALTAPQVNSTIKKYLKPESMYLVKAGTVSAAPAK</sequence>
<keyword evidence="6" id="KW-0482">Metalloprotease</keyword>
<dbReference type="STRING" id="452637.Oter_4631"/>
<feature type="domain" description="Peptidase M16 N-terminal" evidence="8">
    <location>
        <begin position="70"/>
        <end position="168"/>
    </location>
</feature>
<dbReference type="Proteomes" id="UP000007013">
    <property type="component" value="Chromosome"/>
</dbReference>
<organism evidence="10 11">
    <name type="scientific">Opitutus terrae (strain DSM 11246 / JCM 15787 / PB90-1)</name>
    <dbReference type="NCBI Taxonomy" id="452637"/>
    <lineage>
        <taxon>Bacteria</taxon>
        <taxon>Pseudomonadati</taxon>
        <taxon>Verrucomicrobiota</taxon>
        <taxon>Opitutia</taxon>
        <taxon>Opitutales</taxon>
        <taxon>Opitutaceae</taxon>
        <taxon>Opitutus</taxon>
    </lineage>
</organism>
<dbReference type="InterPro" id="IPR011765">
    <property type="entry name" value="Pept_M16_N"/>
</dbReference>
<dbReference type="SUPFAM" id="SSF63411">
    <property type="entry name" value="LuxS/MPP-like metallohydrolase"/>
    <property type="match status" value="2"/>
</dbReference>
<dbReference type="InterPro" id="IPR050361">
    <property type="entry name" value="MPP/UQCRC_Complex"/>
</dbReference>
<dbReference type="PANTHER" id="PTHR11851">
    <property type="entry name" value="METALLOPROTEASE"/>
    <property type="match status" value="1"/>
</dbReference>
<evidence type="ECO:0000256" key="3">
    <source>
        <dbReference type="ARBA" id="ARBA00022723"/>
    </source>
</evidence>
<dbReference type="Pfam" id="PF05193">
    <property type="entry name" value="Peptidase_M16_C"/>
    <property type="match status" value="1"/>
</dbReference>
<keyword evidence="3" id="KW-0479">Metal-binding</keyword>
<dbReference type="RefSeq" id="WP_012377415.1">
    <property type="nucleotide sequence ID" value="NC_010571.1"/>
</dbReference>
<evidence type="ECO:0000256" key="4">
    <source>
        <dbReference type="ARBA" id="ARBA00022801"/>
    </source>
</evidence>
<proteinExistence type="predicted"/>
<name>B2A0E7_OPITP</name>
<evidence type="ECO:0000256" key="2">
    <source>
        <dbReference type="ARBA" id="ARBA00022670"/>
    </source>
</evidence>
<evidence type="ECO:0000256" key="6">
    <source>
        <dbReference type="ARBA" id="ARBA00023049"/>
    </source>
</evidence>
<dbReference type="EMBL" id="CP001032">
    <property type="protein sequence ID" value="ACB77901.1"/>
    <property type="molecule type" value="Genomic_DNA"/>
</dbReference>
<keyword evidence="4" id="KW-0378">Hydrolase</keyword>
<dbReference type="KEGG" id="ote:Oter_4631"/>
<evidence type="ECO:0000259" key="8">
    <source>
        <dbReference type="Pfam" id="PF00675"/>
    </source>
</evidence>
<dbReference type="eggNOG" id="COG0612">
    <property type="taxonomic scope" value="Bacteria"/>
</dbReference>
<evidence type="ECO:0000313" key="10">
    <source>
        <dbReference type="EMBL" id="ACB77901.1"/>
    </source>
</evidence>
<dbReference type="Gene3D" id="3.30.830.10">
    <property type="entry name" value="Metalloenzyme, LuxS/M16 peptidase-like"/>
    <property type="match status" value="2"/>
</dbReference>
<evidence type="ECO:0000256" key="5">
    <source>
        <dbReference type="ARBA" id="ARBA00022833"/>
    </source>
</evidence>
<evidence type="ECO:0000256" key="7">
    <source>
        <dbReference type="SAM" id="SignalP"/>
    </source>
</evidence>
<dbReference type="GO" id="GO:0008237">
    <property type="term" value="F:metallopeptidase activity"/>
    <property type="evidence" value="ECO:0007669"/>
    <property type="project" value="UniProtKB-KW"/>
</dbReference>